<evidence type="ECO:0000313" key="4">
    <source>
        <dbReference type="EMBL" id="QDT31991.1"/>
    </source>
</evidence>
<dbReference type="RefSeq" id="WP_145196966.1">
    <property type="nucleotide sequence ID" value="NZ_CP036267.1"/>
</dbReference>
<feature type="domain" description="CBS" evidence="3">
    <location>
        <begin position="14"/>
        <end position="78"/>
    </location>
</feature>
<dbReference type="PROSITE" id="PS51371">
    <property type="entry name" value="CBS"/>
    <property type="match status" value="2"/>
</dbReference>
<dbReference type="SUPFAM" id="SSF54631">
    <property type="entry name" value="CBS-domain pair"/>
    <property type="match status" value="1"/>
</dbReference>
<evidence type="ECO:0000256" key="1">
    <source>
        <dbReference type="ARBA" id="ARBA00023122"/>
    </source>
</evidence>
<keyword evidence="1 2" id="KW-0129">CBS domain</keyword>
<organism evidence="4 5">
    <name type="scientific">Thalassoglobus polymorphus</name>
    <dbReference type="NCBI Taxonomy" id="2527994"/>
    <lineage>
        <taxon>Bacteria</taxon>
        <taxon>Pseudomonadati</taxon>
        <taxon>Planctomycetota</taxon>
        <taxon>Planctomycetia</taxon>
        <taxon>Planctomycetales</taxon>
        <taxon>Planctomycetaceae</taxon>
        <taxon>Thalassoglobus</taxon>
    </lineage>
</organism>
<dbReference type="OrthoDB" id="9807125at2"/>
<dbReference type="PANTHER" id="PTHR43080:SF2">
    <property type="entry name" value="CBS DOMAIN-CONTAINING PROTEIN"/>
    <property type="match status" value="1"/>
</dbReference>
<dbReference type="AlphaFoldDB" id="A0A517QK21"/>
<dbReference type="SMART" id="SM00116">
    <property type="entry name" value="CBS"/>
    <property type="match status" value="2"/>
</dbReference>
<gene>
    <name evidence="4" type="ORF">Mal48_12300</name>
</gene>
<sequence>MTSKPTIPSANSLMNRRVHTVTPSMTLWEIVTFLTHHKISCAPVILETGDHRKQLAGFVSEQDCLEFLTNEMFYGNPRPPQTGATIMKKHPICVSPETDVFSLSSIFVHHGMRHLPVIDDENDLLGLVSRHDILKALERLYDASDDDWRIEHFPPDLHLIMNHRFLANKS</sequence>
<dbReference type="Proteomes" id="UP000315724">
    <property type="component" value="Chromosome"/>
</dbReference>
<evidence type="ECO:0000256" key="2">
    <source>
        <dbReference type="PROSITE-ProRule" id="PRU00703"/>
    </source>
</evidence>
<dbReference type="EMBL" id="CP036267">
    <property type="protein sequence ID" value="QDT31991.1"/>
    <property type="molecule type" value="Genomic_DNA"/>
</dbReference>
<dbReference type="Gene3D" id="3.10.580.10">
    <property type="entry name" value="CBS-domain"/>
    <property type="match status" value="2"/>
</dbReference>
<protein>
    <submittedName>
        <fullName evidence="4">Putative voltage-gated ClC-type chloride channel ClcB</fullName>
    </submittedName>
</protein>
<evidence type="ECO:0000313" key="5">
    <source>
        <dbReference type="Proteomes" id="UP000315724"/>
    </source>
</evidence>
<proteinExistence type="predicted"/>
<accession>A0A517QK21</accession>
<dbReference type="KEGG" id="tpol:Mal48_12300"/>
<dbReference type="InterPro" id="IPR046342">
    <property type="entry name" value="CBS_dom_sf"/>
</dbReference>
<keyword evidence="5" id="KW-1185">Reference proteome</keyword>
<dbReference type="InterPro" id="IPR000644">
    <property type="entry name" value="CBS_dom"/>
</dbReference>
<dbReference type="Pfam" id="PF00571">
    <property type="entry name" value="CBS"/>
    <property type="match status" value="2"/>
</dbReference>
<dbReference type="PANTHER" id="PTHR43080">
    <property type="entry name" value="CBS DOMAIN-CONTAINING PROTEIN CBSX3, MITOCHONDRIAL"/>
    <property type="match status" value="1"/>
</dbReference>
<reference evidence="4 5" key="1">
    <citation type="submission" date="2019-02" db="EMBL/GenBank/DDBJ databases">
        <title>Deep-cultivation of Planctomycetes and their phenomic and genomic characterization uncovers novel biology.</title>
        <authorList>
            <person name="Wiegand S."/>
            <person name="Jogler M."/>
            <person name="Boedeker C."/>
            <person name="Pinto D."/>
            <person name="Vollmers J."/>
            <person name="Rivas-Marin E."/>
            <person name="Kohn T."/>
            <person name="Peeters S.H."/>
            <person name="Heuer A."/>
            <person name="Rast P."/>
            <person name="Oberbeckmann S."/>
            <person name="Bunk B."/>
            <person name="Jeske O."/>
            <person name="Meyerdierks A."/>
            <person name="Storesund J.E."/>
            <person name="Kallscheuer N."/>
            <person name="Luecker S."/>
            <person name="Lage O.M."/>
            <person name="Pohl T."/>
            <person name="Merkel B.J."/>
            <person name="Hornburger P."/>
            <person name="Mueller R.-W."/>
            <person name="Bruemmer F."/>
            <person name="Labrenz M."/>
            <person name="Spormann A.M."/>
            <person name="Op den Camp H."/>
            <person name="Overmann J."/>
            <person name="Amann R."/>
            <person name="Jetten M.S.M."/>
            <person name="Mascher T."/>
            <person name="Medema M.H."/>
            <person name="Devos D.P."/>
            <person name="Kaster A.-K."/>
            <person name="Ovreas L."/>
            <person name="Rohde M."/>
            <person name="Galperin M.Y."/>
            <person name="Jogler C."/>
        </authorList>
    </citation>
    <scope>NUCLEOTIDE SEQUENCE [LARGE SCALE GENOMIC DNA]</scope>
    <source>
        <strain evidence="4 5">Mal48</strain>
    </source>
</reference>
<dbReference type="InterPro" id="IPR051257">
    <property type="entry name" value="Diverse_CBS-Domain"/>
</dbReference>
<name>A0A517QK21_9PLAN</name>
<feature type="domain" description="CBS" evidence="3">
    <location>
        <begin position="87"/>
        <end position="144"/>
    </location>
</feature>
<evidence type="ECO:0000259" key="3">
    <source>
        <dbReference type="PROSITE" id="PS51371"/>
    </source>
</evidence>